<evidence type="ECO:0000256" key="1">
    <source>
        <dbReference type="SAM" id="Phobius"/>
    </source>
</evidence>
<feature type="transmembrane region" description="Helical" evidence="1">
    <location>
        <begin position="54"/>
        <end position="73"/>
    </location>
</feature>
<sequence length="88" mass="9769">MSMNHSRAARLSEGDVNALSCHHLRRLAGQLARGQARDPVHSATDFRQQCRRTFFFSLVFFCLQASFYAGSILRGGASRSVRRGAIAL</sequence>
<dbReference type="EMBL" id="BMAT01000063">
    <property type="protein sequence ID" value="GFR58934.1"/>
    <property type="molecule type" value="Genomic_DNA"/>
</dbReference>
<accession>A0AAV4EDT1</accession>
<protein>
    <submittedName>
        <fullName evidence="2">Uncharacterized protein</fullName>
    </submittedName>
</protein>
<keyword evidence="1" id="KW-1133">Transmembrane helix</keyword>
<comment type="caution">
    <text evidence="2">The sequence shown here is derived from an EMBL/GenBank/DDBJ whole genome shotgun (WGS) entry which is preliminary data.</text>
</comment>
<proteinExistence type="predicted"/>
<keyword evidence="1" id="KW-0812">Transmembrane</keyword>
<gene>
    <name evidence="2" type="ORF">ElyMa_000043800</name>
</gene>
<keyword evidence="3" id="KW-1185">Reference proteome</keyword>
<evidence type="ECO:0000313" key="3">
    <source>
        <dbReference type="Proteomes" id="UP000762676"/>
    </source>
</evidence>
<organism evidence="2 3">
    <name type="scientific">Elysia marginata</name>
    <dbReference type="NCBI Taxonomy" id="1093978"/>
    <lineage>
        <taxon>Eukaryota</taxon>
        <taxon>Metazoa</taxon>
        <taxon>Spiralia</taxon>
        <taxon>Lophotrochozoa</taxon>
        <taxon>Mollusca</taxon>
        <taxon>Gastropoda</taxon>
        <taxon>Heterobranchia</taxon>
        <taxon>Euthyneura</taxon>
        <taxon>Panpulmonata</taxon>
        <taxon>Sacoglossa</taxon>
        <taxon>Placobranchoidea</taxon>
        <taxon>Plakobranchidae</taxon>
        <taxon>Elysia</taxon>
    </lineage>
</organism>
<name>A0AAV4EDT1_9GAST</name>
<reference evidence="2 3" key="1">
    <citation type="journal article" date="2021" name="Elife">
        <title>Chloroplast acquisition without the gene transfer in kleptoplastic sea slugs, Plakobranchus ocellatus.</title>
        <authorList>
            <person name="Maeda T."/>
            <person name="Takahashi S."/>
            <person name="Yoshida T."/>
            <person name="Shimamura S."/>
            <person name="Takaki Y."/>
            <person name="Nagai Y."/>
            <person name="Toyoda A."/>
            <person name="Suzuki Y."/>
            <person name="Arimoto A."/>
            <person name="Ishii H."/>
            <person name="Satoh N."/>
            <person name="Nishiyama T."/>
            <person name="Hasebe M."/>
            <person name="Maruyama T."/>
            <person name="Minagawa J."/>
            <person name="Obokata J."/>
            <person name="Shigenobu S."/>
        </authorList>
    </citation>
    <scope>NUCLEOTIDE SEQUENCE [LARGE SCALE GENOMIC DNA]</scope>
</reference>
<dbReference type="Proteomes" id="UP000762676">
    <property type="component" value="Unassembled WGS sequence"/>
</dbReference>
<evidence type="ECO:0000313" key="2">
    <source>
        <dbReference type="EMBL" id="GFR58934.1"/>
    </source>
</evidence>
<keyword evidence="1" id="KW-0472">Membrane</keyword>
<dbReference type="AlphaFoldDB" id="A0AAV4EDT1"/>